<reference evidence="1" key="1">
    <citation type="submission" date="2022-08" db="EMBL/GenBank/DDBJ databases">
        <authorList>
            <person name="Kallberg Y."/>
            <person name="Tangrot J."/>
            <person name="Rosling A."/>
        </authorList>
    </citation>
    <scope>NUCLEOTIDE SEQUENCE</scope>
    <source>
        <strain evidence="1">Wild A</strain>
    </source>
</reference>
<evidence type="ECO:0000313" key="2">
    <source>
        <dbReference type="Proteomes" id="UP001153678"/>
    </source>
</evidence>
<gene>
    <name evidence="1" type="ORF">FWILDA_LOCUS10012</name>
</gene>
<proteinExistence type="predicted"/>
<protein>
    <submittedName>
        <fullName evidence="1">7294_t:CDS:1</fullName>
    </submittedName>
</protein>
<dbReference type="OrthoDB" id="2329331at2759"/>
<evidence type="ECO:0000313" key="1">
    <source>
        <dbReference type="EMBL" id="CAI2181292.1"/>
    </source>
</evidence>
<dbReference type="Proteomes" id="UP001153678">
    <property type="component" value="Unassembled WGS sequence"/>
</dbReference>
<sequence>MSATRVVNVTTTIKKEIKPLEEEKVEATTHLYSTKLSRTTSSRSTYEVKHHDDYLLEQWQRHGTEVALKRLHNSQFITMEFLNQVCHLQSLNI</sequence>
<dbReference type="EMBL" id="CAMKVN010002480">
    <property type="protein sequence ID" value="CAI2181292.1"/>
    <property type="molecule type" value="Genomic_DNA"/>
</dbReference>
<dbReference type="AlphaFoldDB" id="A0A9W4X2B3"/>
<accession>A0A9W4X2B3</accession>
<comment type="caution">
    <text evidence="1">The sequence shown here is derived from an EMBL/GenBank/DDBJ whole genome shotgun (WGS) entry which is preliminary data.</text>
</comment>
<name>A0A9W4X2B3_9GLOM</name>
<organism evidence="1 2">
    <name type="scientific">Funneliformis geosporum</name>
    <dbReference type="NCBI Taxonomy" id="1117311"/>
    <lineage>
        <taxon>Eukaryota</taxon>
        <taxon>Fungi</taxon>
        <taxon>Fungi incertae sedis</taxon>
        <taxon>Mucoromycota</taxon>
        <taxon>Glomeromycotina</taxon>
        <taxon>Glomeromycetes</taxon>
        <taxon>Glomerales</taxon>
        <taxon>Glomeraceae</taxon>
        <taxon>Funneliformis</taxon>
    </lineage>
</organism>
<keyword evidence="2" id="KW-1185">Reference proteome</keyword>